<keyword evidence="5" id="KW-1185">Reference proteome</keyword>
<dbReference type="KEGG" id="bspl:114869142"/>
<dbReference type="Proteomes" id="UP000515150">
    <property type="component" value="Chromosome 2"/>
</dbReference>
<organism evidence="5 6">
    <name type="scientific">Betta splendens</name>
    <name type="common">Siamese fighting fish</name>
    <dbReference type="NCBI Taxonomy" id="158456"/>
    <lineage>
        <taxon>Eukaryota</taxon>
        <taxon>Metazoa</taxon>
        <taxon>Chordata</taxon>
        <taxon>Craniata</taxon>
        <taxon>Vertebrata</taxon>
        <taxon>Euteleostomi</taxon>
        <taxon>Actinopterygii</taxon>
        <taxon>Neopterygii</taxon>
        <taxon>Teleostei</taxon>
        <taxon>Neoteleostei</taxon>
        <taxon>Acanthomorphata</taxon>
        <taxon>Anabantaria</taxon>
        <taxon>Anabantiformes</taxon>
        <taxon>Anabantoidei</taxon>
        <taxon>Osphronemidae</taxon>
        <taxon>Betta</taxon>
    </lineage>
</organism>
<keyword evidence="3" id="KW-0472">Membrane</keyword>
<feature type="domain" description="Ig-like" evidence="4">
    <location>
        <begin position="1"/>
        <end position="115"/>
    </location>
</feature>
<evidence type="ECO:0000256" key="3">
    <source>
        <dbReference type="SAM" id="Phobius"/>
    </source>
</evidence>
<dbReference type="SUPFAM" id="SSF48726">
    <property type="entry name" value="Immunoglobulin"/>
    <property type="match status" value="2"/>
</dbReference>
<dbReference type="Gene3D" id="2.60.40.10">
    <property type="entry name" value="Immunoglobulins"/>
    <property type="match status" value="2"/>
</dbReference>
<dbReference type="InterPro" id="IPR003599">
    <property type="entry name" value="Ig_sub"/>
</dbReference>
<keyword evidence="3" id="KW-0812">Transmembrane</keyword>
<dbReference type="OrthoDB" id="6151406at2759"/>
<dbReference type="RefSeq" id="XP_040929350.1">
    <property type="nucleotide sequence ID" value="XM_041073416.2"/>
</dbReference>
<dbReference type="PANTHER" id="PTHR11481:SF64">
    <property type="entry name" value="FC RECEPTOR-LIKE PROTEIN 4"/>
    <property type="match status" value="1"/>
</dbReference>
<evidence type="ECO:0000256" key="1">
    <source>
        <dbReference type="ARBA" id="ARBA00022729"/>
    </source>
</evidence>
<evidence type="ECO:0000256" key="2">
    <source>
        <dbReference type="ARBA" id="ARBA00023157"/>
    </source>
</evidence>
<dbReference type="InterPro" id="IPR013783">
    <property type="entry name" value="Ig-like_fold"/>
</dbReference>
<accession>A0A8M1HLI4</accession>
<dbReference type="GO" id="GO:0007166">
    <property type="term" value="P:cell surface receptor signaling pathway"/>
    <property type="evidence" value="ECO:0007669"/>
    <property type="project" value="TreeGrafter"/>
</dbReference>
<dbReference type="GeneID" id="114869142"/>
<keyword evidence="2" id="KW-1015">Disulfide bond</keyword>
<evidence type="ECO:0000313" key="5">
    <source>
        <dbReference type="Proteomes" id="UP000515150"/>
    </source>
</evidence>
<feature type="transmembrane region" description="Helical" evidence="3">
    <location>
        <begin position="222"/>
        <end position="243"/>
    </location>
</feature>
<dbReference type="InterPro" id="IPR036179">
    <property type="entry name" value="Ig-like_dom_sf"/>
</dbReference>
<dbReference type="SMART" id="SM00409">
    <property type="entry name" value="IG"/>
    <property type="match status" value="2"/>
</dbReference>
<dbReference type="Pfam" id="PF13895">
    <property type="entry name" value="Ig_2"/>
    <property type="match status" value="1"/>
</dbReference>
<dbReference type="AlphaFoldDB" id="A0A8M1HLI4"/>
<dbReference type="InterPro" id="IPR007110">
    <property type="entry name" value="Ig-like_dom"/>
</dbReference>
<keyword evidence="3" id="KW-1133">Transmembrane helix</keyword>
<evidence type="ECO:0000259" key="4">
    <source>
        <dbReference type="PROSITE" id="PS50835"/>
    </source>
</evidence>
<name>A0A8M1HLI4_BETSP</name>
<dbReference type="GO" id="GO:0004888">
    <property type="term" value="F:transmembrane signaling receptor activity"/>
    <property type="evidence" value="ECO:0007669"/>
    <property type="project" value="TreeGrafter"/>
</dbReference>
<evidence type="ECO:0000313" key="6">
    <source>
        <dbReference type="RefSeq" id="XP_040929350.1"/>
    </source>
</evidence>
<dbReference type="PANTHER" id="PTHR11481">
    <property type="entry name" value="IMMUNOGLOBULIN FC RECEPTOR"/>
    <property type="match status" value="1"/>
</dbReference>
<feature type="domain" description="Ig-like" evidence="4">
    <location>
        <begin position="118"/>
        <end position="185"/>
    </location>
</feature>
<sequence>MLECGKNHDNLAEDTGLAQGHYSAADVAELSLRPDRSLFFWYEEIILSCSAPGGWSDWSVRRNTSKQTVQRCQLGWAVPSGSTCTIEDSDPSDTGVYWCESASGNRSNGVNITVTESPVILESPALPVSEGNDVMFVCSYREEDSAPTSDFSASFYKDGVFIGTEDKGKKLLRSVSTSDEGFYQCEHPSQGKSPQSWLRVRNRPQTAAPTTLPPRPPVVTRLVSGVLLFVLFTFVLVLAVYTYRKWAKNRAEAKRGSFHRSLR</sequence>
<reference evidence="6" key="1">
    <citation type="submission" date="2025-08" db="UniProtKB">
        <authorList>
            <consortium name="RefSeq"/>
        </authorList>
    </citation>
    <scope>IDENTIFICATION</scope>
</reference>
<dbReference type="GO" id="GO:0009897">
    <property type="term" value="C:external side of plasma membrane"/>
    <property type="evidence" value="ECO:0007669"/>
    <property type="project" value="TreeGrafter"/>
</dbReference>
<gene>
    <name evidence="6" type="primary">LOC114869142</name>
</gene>
<keyword evidence="1" id="KW-0732">Signal</keyword>
<dbReference type="GO" id="GO:0006955">
    <property type="term" value="P:immune response"/>
    <property type="evidence" value="ECO:0007669"/>
    <property type="project" value="TreeGrafter"/>
</dbReference>
<dbReference type="PROSITE" id="PS50835">
    <property type="entry name" value="IG_LIKE"/>
    <property type="match status" value="2"/>
</dbReference>
<dbReference type="InterPro" id="IPR050488">
    <property type="entry name" value="Ig_Fc_receptor"/>
</dbReference>
<proteinExistence type="predicted"/>
<protein>
    <submittedName>
        <fullName evidence="6">Fc receptor-like protein 5 isoform X1</fullName>
    </submittedName>
</protein>